<dbReference type="GO" id="GO:0004601">
    <property type="term" value="F:peroxidase activity"/>
    <property type="evidence" value="ECO:0007669"/>
    <property type="project" value="UniProtKB-KW"/>
</dbReference>
<sequence length="44" mass="5216">MMPILTQDYISLGQQYAVTFGNTPLTFKLACWMKVKRYTAQRDW</sequence>
<evidence type="ECO:0000313" key="1">
    <source>
        <dbReference type="EMBL" id="SUG33189.1"/>
    </source>
</evidence>
<gene>
    <name evidence="1" type="ORF">NCTC7304_02659</name>
</gene>
<organism evidence="1 2">
    <name type="scientific">Salmonella enterica subsp. arizonae</name>
    <dbReference type="NCBI Taxonomy" id="59203"/>
    <lineage>
        <taxon>Bacteria</taxon>
        <taxon>Pseudomonadati</taxon>
        <taxon>Pseudomonadota</taxon>
        <taxon>Gammaproteobacteria</taxon>
        <taxon>Enterobacterales</taxon>
        <taxon>Enterobacteriaceae</taxon>
        <taxon>Salmonella</taxon>
    </lineage>
</organism>
<reference evidence="1 2" key="1">
    <citation type="submission" date="2018-06" db="EMBL/GenBank/DDBJ databases">
        <authorList>
            <consortium name="Pathogen Informatics"/>
            <person name="Doyle S."/>
        </authorList>
    </citation>
    <scope>NUCLEOTIDE SEQUENCE [LARGE SCALE GENOMIC DNA]</scope>
    <source>
        <strain evidence="1 2">NCTC7304</strain>
    </source>
</reference>
<name>A0A379SUI2_SALER</name>
<keyword evidence="1" id="KW-0560">Oxidoreductase</keyword>
<proteinExistence type="predicted"/>
<protein>
    <submittedName>
        <fullName evidence="1">Thiol peroxidase</fullName>
    </submittedName>
</protein>
<evidence type="ECO:0000313" key="2">
    <source>
        <dbReference type="Proteomes" id="UP000254762"/>
    </source>
</evidence>
<keyword evidence="1" id="KW-0575">Peroxidase</keyword>
<dbReference type="Proteomes" id="UP000254762">
    <property type="component" value="Unassembled WGS sequence"/>
</dbReference>
<dbReference type="EMBL" id="UGXD01000002">
    <property type="protein sequence ID" value="SUG33189.1"/>
    <property type="molecule type" value="Genomic_DNA"/>
</dbReference>
<dbReference type="AlphaFoldDB" id="A0A379SUI2"/>
<accession>A0A379SUI2</accession>